<keyword evidence="6" id="KW-0597">Phosphoprotein</keyword>
<dbReference type="GO" id="GO:0006355">
    <property type="term" value="P:regulation of DNA-templated transcription"/>
    <property type="evidence" value="ECO:0007669"/>
    <property type="project" value="InterPro"/>
</dbReference>
<name>A0A544QXB1_9FIRM</name>
<dbReference type="PANTHER" id="PTHR48111">
    <property type="entry name" value="REGULATOR OF RPOS"/>
    <property type="match status" value="1"/>
</dbReference>
<keyword evidence="2" id="KW-0805">Transcription regulation</keyword>
<keyword evidence="3 7" id="KW-0238">DNA-binding</keyword>
<evidence type="ECO:0000256" key="4">
    <source>
        <dbReference type="ARBA" id="ARBA00023163"/>
    </source>
</evidence>
<dbReference type="CDD" id="cd00383">
    <property type="entry name" value="trans_reg_C"/>
    <property type="match status" value="1"/>
</dbReference>
<evidence type="ECO:0000313" key="11">
    <source>
        <dbReference type="Proteomes" id="UP000317863"/>
    </source>
</evidence>
<keyword evidence="11" id="KW-1185">Reference proteome</keyword>
<feature type="domain" description="Response regulatory" evidence="8">
    <location>
        <begin position="11"/>
        <end position="124"/>
    </location>
</feature>
<evidence type="ECO:0000256" key="5">
    <source>
        <dbReference type="ARBA" id="ARBA00024867"/>
    </source>
</evidence>
<dbReference type="InterPro" id="IPR011006">
    <property type="entry name" value="CheY-like_superfamily"/>
</dbReference>
<dbReference type="RefSeq" id="WP_142535395.1">
    <property type="nucleotide sequence ID" value="NZ_SGJB01000003.1"/>
</dbReference>
<dbReference type="Pfam" id="PF00072">
    <property type="entry name" value="Response_reg"/>
    <property type="match status" value="1"/>
</dbReference>
<comment type="caution">
    <text evidence="10">The sequence shown here is derived from an EMBL/GenBank/DDBJ whole genome shotgun (WGS) entry which is preliminary data.</text>
</comment>
<evidence type="ECO:0000256" key="2">
    <source>
        <dbReference type="ARBA" id="ARBA00023015"/>
    </source>
</evidence>
<dbReference type="GO" id="GO:0000976">
    <property type="term" value="F:transcription cis-regulatory region binding"/>
    <property type="evidence" value="ECO:0007669"/>
    <property type="project" value="TreeGrafter"/>
</dbReference>
<feature type="domain" description="OmpR/PhoB-type" evidence="9">
    <location>
        <begin position="136"/>
        <end position="234"/>
    </location>
</feature>
<proteinExistence type="predicted"/>
<dbReference type="GO" id="GO:0005829">
    <property type="term" value="C:cytosol"/>
    <property type="evidence" value="ECO:0007669"/>
    <property type="project" value="TreeGrafter"/>
</dbReference>
<dbReference type="InterPro" id="IPR039420">
    <property type="entry name" value="WalR-like"/>
</dbReference>
<accession>A0A544QXB1</accession>
<protein>
    <recommendedName>
        <fullName evidence="1">Stage 0 sporulation protein A homolog</fullName>
    </recommendedName>
</protein>
<dbReference type="PROSITE" id="PS50110">
    <property type="entry name" value="RESPONSE_REGULATORY"/>
    <property type="match status" value="1"/>
</dbReference>
<dbReference type="SMART" id="SM00448">
    <property type="entry name" value="REC"/>
    <property type="match status" value="1"/>
</dbReference>
<dbReference type="Proteomes" id="UP000317863">
    <property type="component" value="Unassembled WGS sequence"/>
</dbReference>
<reference evidence="10 11" key="1">
    <citation type="submission" date="2019-02" db="EMBL/GenBank/DDBJ databases">
        <title>Peptostreptococcaceae bacterium ZHW00191 nov., a new bacterium isolated from the human gut.</title>
        <authorList>
            <person name="Zhou H.-W."/>
            <person name="Chen X.-J."/>
        </authorList>
    </citation>
    <scope>NUCLEOTIDE SEQUENCE [LARGE SCALE GENOMIC DNA]</scope>
    <source>
        <strain evidence="10 11">ZHW00191</strain>
    </source>
</reference>
<dbReference type="InterPro" id="IPR001789">
    <property type="entry name" value="Sig_transdc_resp-reg_receiver"/>
</dbReference>
<dbReference type="AlphaFoldDB" id="A0A544QXB1"/>
<dbReference type="PANTHER" id="PTHR48111:SF43">
    <property type="entry name" value="STAGE 0 SPORULATION PROTEIN A HOMOLOG"/>
    <property type="match status" value="1"/>
</dbReference>
<evidence type="ECO:0000256" key="3">
    <source>
        <dbReference type="ARBA" id="ARBA00023125"/>
    </source>
</evidence>
<dbReference type="GO" id="GO:0000156">
    <property type="term" value="F:phosphorelay response regulator activity"/>
    <property type="evidence" value="ECO:0007669"/>
    <property type="project" value="TreeGrafter"/>
</dbReference>
<dbReference type="InterPro" id="IPR036388">
    <property type="entry name" value="WH-like_DNA-bd_sf"/>
</dbReference>
<evidence type="ECO:0000259" key="8">
    <source>
        <dbReference type="PROSITE" id="PS50110"/>
    </source>
</evidence>
<dbReference type="OrthoDB" id="9790442at2"/>
<comment type="function">
    <text evidence="5">May play the central regulatory role in sporulation. It may be an element of the effector pathway responsible for the activation of sporulation genes in response to nutritional stress. Spo0A may act in concert with spo0H (a sigma factor) to control the expression of some genes that are critical to the sporulation process.</text>
</comment>
<evidence type="ECO:0000256" key="6">
    <source>
        <dbReference type="PROSITE-ProRule" id="PRU00169"/>
    </source>
</evidence>
<evidence type="ECO:0000256" key="1">
    <source>
        <dbReference type="ARBA" id="ARBA00018672"/>
    </source>
</evidence>
<gene>
    <name evidence="10" type="ORF">EXD82_02835</name>
</gene>
<sequence>MVDDKNNDNIDIFIVEDDFTLADEIKISLEKYGYKSERSSNLENITEEALLLNPKLILMDVNLPFRDGFQWCSEIRRFLKVPIIFISSRNTDMDIIMSINMGGDDYIIKPFSIQVLIAKVQALFRRAYSYNNSSSPSIKSLREVTLNMADNTVMYHGNIIELSKNEFKIMNILMSKAGTVVSRDEIMDILWSTDEFIGENTLTVNINRLRSRLKSIGVENFIKTKKGQGYIIDEY</sequence>
<dbReference type="Gene3D" id="3.40.50.2300">
    <property type="match status" value="1"/>
</dbReference>
<dbReference type="SUPFAM" id="SSF46894">
    <property type="entry name" value="C-terminal effector domain of the bipartite response regulators"/>
    <property type="match status" value="1"/>
</dbReference>
<organism evidence="10 11">
    <name type="scientific">Peptacetobacter hominis</name>
    <dbReference type="NCBI Taxonomy" id="2743610"/>
    <lineage>
        <taxon>Bacteria</taxon>
        <taxon>Bacillati</taxon>
        <taxon>Bacillota</taxon>
        <taxon>Clostridia</taxon>
        <taxon>Peptostreptococcales</taxon>
        <taxon>Peptostreptococcaceae</taxon>
        <taxon>Peptacetobacter</taxon>
    </lineage>
</organism>
<dbReference type="GO" id="GO:0032993">
    <property type="term" value="C:protein-DNA complex"/>
    <property type="evidence" value="ECO:0007669"/>
    <property type="project" value="TreeGrafter"/>
</dbReference>
<evidence type="ECO:0000256" key="7">
    <source>
        <dbReference type="PROSITE-ProRule" id="PRU01091"/>
    </source>
</evidence>
<evidence type="ECO:0000259" key="9">
    <source>
        <dbReference type="PROSITE" id="PS51755"/>
    </source>
</evidence>
<dbReference type="SUPFAM" id="SSF52172">
    <property type="entry name" value="CheY-like"/>
    <property type="match status" value="1"/>
</dbReference>
<dbReference type="Gene3D" id="1.10.10.10">
    <property type="entry name" value="Winged helix-like DNA-binding domain superfamily/Winged helix DNA-binding domain"/>
    <property type="match status" value="1"/>
</dbReference>
<keyword evidence="4" id="KW-0804">Transcription</keyword>
<dbReference type="PROSITE" id="PS51755">
    <property type="entry name" value="OMPR_PHOB"/>
    <property type="match status" value="1"/>
</dbReference>
<dbReference type="InterPro" id="IPR016032">
    <property type="entry name" value="Sig_transdc_resp-reg_C-effctor"/>
</dbReference>
<feature type="modified residue" description="4-aspartylphosphate" evidence="6">
    <location>
        <position position="60"/>
    </location>
</feature>
<dbReference type="Gene3D" id="6.10.250.690">
    <property type="match status" value="1"/>
</dbReference>
<dbReference type="Pfam" id="PF00486">
    <property type="entry name" value="Trans_reg_C"/>
    <property type="match status" value="1"/>
</dbReference>
<evidence type="ECO:0000313" key="10">
    <source>
        <dbReference type="EMBL" id="TQQ85344.1"/>
    </source>
</evidence>
<dbReference type="EMBL" id="SGJB01000003">
    <property type="protein sequence ID" value="TQQ85344.1"/>
    <property type="molecule type" value="Genomic_DNA"/>
</dbReference>
<dbReference type="InterPro" id="IPR001867">
    <property type="entry name" value="OmpR/PhoB-type_DNA-bd"/>
</dbReference>
<feature type="DNA-binding region" description="OmpR/PhoB-type" evidence="7">
    <location>
        <begin position="136"/>
        <end position="234"/>
    </location>
</feature>
<dbReference type="SMART" id="SM00862">
    <property type="entry name" value="Trans_reg_C"/>
    <property type="match status" value="1"/>
</dbReference>